<evidence type="ECO:0000313" key="1">
    <source>
        <dbReference type="EMBL" id="MCF4123217.1"/>
    </source>
</evidence>
<comment type="caution">
    <text evidence="1">The sequence shown here is derived from an EMBL/GenBank/DDBJ whole genome shotgun (WGS) entry which is preliminary data.</text>
</comment>
<protein>
    <submittedName>
        <fullName evidence="1">Uncharacterized protein</fullName>
    </submittedName>
</protein>
<dbReference type="AlphaFoldDB" id="A0AA41QHF4"/>
<accession>A0AA41QHF4</accession>
<organism evidence="1 2">
    <name type="scientific">Antribacter soli</name>
    <dbReference type="NCBI Taxonomy" id="2910976"/>
    <lineage>
        <taxon>Bacteria</taxon>
        <taxon>Bacillati</taxon>
        <taxon>Actinomycetota</taxon>
        <taxon>Actinomycetes</taxon>
        <taxon>Micrococcales</taxon>
        <taxon>Promicromonosporaceae</taxon>
        <taxon>Antribacter</taxon>
    </lineage>
</organism>
<name>A0AA41QHF4_9MICO</name>
<evidence type="ECO:0000313" key="2">
    <source>
        <dbReference type="Proteomes" id="UP001165405"/>
    </source>
</evidence>
<reference evidence="1" key="1">
    <citation type="submission" date="2022-01" db="EMBL/GenBank/DDBJ databases">
        <title>Antribacter sp. nov., isolated from Guizhou of China.</title>
        <authorList>
            <person name="Chengliang C."/>
            <person name="Ya Z."/>
        </authorList>
    </citation>
    <scope>NUCLEOTIDE SEQUENCE</scope>
    <source>
        <strain evidence="1">KLBMP 9083</strain>
    </source>
</reference>
<dbReference type="Proteomes" id="UP001165405">
    <property type="component" value="Unassembled WGS sequence"/>
</dbReference>
<dbReference type="RefSeq" id="WP_236091030.1">
    <property type="nucleotide sequence ID" value="NZ_JAKGSG010000056.1"/>
</dbReference>
<sequence length="199" mass="22184">MSVSVRGEFDRKTTGLVGVRIDLVDYWDIHNFSDEPREWDYGDWHHAAMGVELKTSAGPVSVIWTDTFYPYGVEVFSEPITKFLAMSDDGPERWTVTDHPEWRSRMGQQVLAVDTHWERLELGPARYSNGRIAEAARTLELPAALRFDFAAGPVWFVAGIPTEAGGVFIPGDEIMVVFTSEAMLRLGFPAGSFTGTPTP</sequence>
<gene>
    <name evidence="1" type="ORF">L1785_19795</name>
</gene>
<keyword evidence="2" id="KW-1185">Reference proteome</keyword>
<proteinExistence type="predicted"/>
<dbReference type="EMBL" id="JAKGSG010000056">
    <property type="protein sequence ID" value="MCF4123217.1"/>
    <property type="molecule type" value="Genomic_DNA"/>
</dbReference>